<dbReference type="Proteomes" id="UP000199820">
    <property type="component" value="Unassembled WGS sequence"/>
</dbReference>
<sequence>MRILAILTPTDKWGTKTAYTNLRKFLNKRRVSSNSTRSLYAHYYQQKNCPKAF</sequence>
<reference evidence="1 2" key="1">
    <citation type="submission" date="2016-10" db="EMBL/GenBank/DDBJ databases">
        <authorList>
            <person name="de Groot N.N."/>
        </authorList>
    </citation>
    <scope>NUCLEOTIDE SEQUENCE [LARGE SCALE GENOMIC DNA]</scope>
    <source>
        <strain evidence="1 2">KH1P1</strain>
    </source>
</reference>
<proteinExistence type="predicted"/>
<accession>A0A1I0H1R9</accession>
<protein>
    <submittedName>
        <fullName evidence="1">Uncharacterized protein</fullName>
    </submittedName>
</protein>
<dbReference type="AlphaFoldDB" id="A0A1I0H1R9"/>
<gene>
    <name evidence="1" type="ORF">SAMN04487771_10417</name>
</gene>
<name>A0A1I0H1R9_9FIRM</name>
<keyword evidence="2" id="KW-1185">Reference proteome</keyword>
<evidence type="ECO:0000313" key="1">
    <source>
        <dbReference type="EMBL" id="SET76737.1"/>
    </source>
</evidence>
<organism evidence="1 2">
    <name type="scientific">[Clostridium] aminophilum</name>
    <dbReference type="NCBI Taxonomy" id="1526"/>
    <lineage>
        <taxon>Bacteria</taxon>
        <taxon>Bacillati</taxon>
        <taxon>Bacillota</taxon>
        <taxon>Clostridia</taxon>
        <taxon>Lachnospirales</taxon>
        <taxon>Lachnospiraceae</taxon>
    </lineage>
</organism>
<dbReference type="EMBL" id="FOIL01000041">
    <property type="protein sequence ID" value="SET76737.1"/>
    <property type="molecule type" value="Genomic_DNA"/>
</dbReference>
<evidence type="ECO:0000313" key="2">
    <source>
        <dbReference type="Proteomes" id="UP000199820"/>
    </source>
</evidence>